<gene>
    <name evidence="3" type="primary">Reg3b_0</name>
    <name evidence="3" type="ORF">FJT64_008335</name>
</gene>
<dbReference type="SUPFAM" id="SSF56436">
    <property type="entry name" value="C-type lectin-like"/>
    <property type="match status" value="1"/>
</dbReference>
<accession>A0A6A4VLN2</accession>
<keyword evidence="1" id="KW-1133">Transmembrane helix</keyword>
<keyword evidence="1" id="KW-0472">Membrane</keyword>
<keyword evidence="1" id="KW-0812">Transmembrane</keyword>
<dbReference type="InterPro" id="IPR016186">
    <property type="entry name" value="C-type_lectin-like/link_sf"/>
</dbReference>
<evidence type="ECO:0000259" key="2">
    <source>
        <dbReference type="PROSITE" id="PS50041"/>
    </source>
</evidence>
<dbReference type="InterPro" id="IPR016187">
    <property type="entry name" value="CTDL_fold"/>
</dbReference>
<dbReference type="InterPro" id="IPR001304">
    <property type="entry name" value="C-type_lectin-like"/>
</dbReference>
<dbReference type="SMART" id="SM00034">
    <property type="entry name" value="CLECT"/>
    <property type="match status" value="1"/>
</dbReference>
<dbReference type="PROSITE" id="PS50041">
    <property type="entry name" value="C_TYPE_LECTIN_2"/>
    <property type="match status" value="1"/>
</dbReference>
<name>A0A6A4VLN2_AMPAM</name>
<keyword evidence="4" id="KW-1185">Reference proteome</keyword>
<sequence>MPLTELEVARCAGQLAAAHGWPAAELLWQPPDPVWLLPALLLQLSGRAVFARRSPAGGGGGGTIQLAAPERAAPARPLLLLPPSPVPLDRLQRLAGRLSGAELLQPDSGRLLRVAQYADSGPLVTTVGHCRAGRLSPLPLPAPPPAGWRDLRVVNKTYRVAYLDWLYPDPEPMYYLISIARDVAALLKEAMSFHSTQIYVRKNHLKELLELFQNGSVDVAAEYLGWTHERNITMRFSLGLGLYDYGMLIGAPERRSSPSFSGSLESVRLRALAVGLLLLAAAGGYLALRPSGAAVSRLSTVCLLVLGSFCARGEPLRPGRLSQHVAAAVVLGVGMLSFQFYTADLLSQVTMEQARLPFAQLDDITRRPDWNWAVLKKSTMEDMLRSRPRPGVNFTNAIKQCNTNVDRRDWVPKAVSEKFAFFAVVPLMIRDCTLTGCPSVCMHPPAVMRTWGAIPLRRGLTEWRAWNAAILRLMETGLLARLRSRRLPERLLRSVQHCDLEARPRSQWSPLGLSECWPVLEVLLAGAGAALLLLLLEMLARRLEIWSRQRQLVYTETSDVLQLGSGCACSLLGCAGGWAAGLGACYRLSGSPLTWPAAEEACQQLRGGAHLSSALSDAELRLLSAMTSSAGLAEVHIGLVHRPELTSRPDGWQYRWADGRPMKFTAWANDEPSGDRNNTKYGSLRAQGAKWVVNVNRHVENRFICKYYP</sequence>
<dbReference type="PANTHER" id="PTHR22803">
    <property type="entry name" value="MANNOSE, PHOSPHOLIPASE, LECTIN RECEPTOR RELATED"/>
    <property type="match status" value="1"/>
</dbReference>
<dbReference type="CDD" id="cd00037">
    <property type="entry name" value="CLECT"/>
    <property type="match status" value="1"/>
</dbReference>
<organism evidence="3 4">
    <name type="scientific">Amphibalanus amphitrite</name>
    <name type="common">Striped barnacle</name>
    <name type="synonym">Balanus amphitrite</name>
    <dbReference type="NCBI Taxonomy" id="1232801"/>
    <lineage>
        <taxon>Eukaryota</taxon>
        <taxon>Metazoa</taxon>
        <taxon>Ecdysozoa</taxon>
        <taxon>Arthropoda</taxon>
        <taxon>Crustacea</taxon>
        <taxon>Multicrustacea</taxon>
        <taxon>Cirripedia</taxon>
        <taxon>Thoracica</taxon>
        <taxon>Thoracicalcarea</taxon>
        <taxon>Balanomorpha</taxon>
        <taxon>Balanoidea</taxon>
        <taxon>Balanidae</taxon>
        <taxon>Amphibalaninae</taxon>
        <taxon>Amphibalanus</taxon>
    </lineage>
</organism>
<protein>
    <submittedName>
        <fullName evidence="3">Regenerating islet-derived protein 3-beta</fullName>
    </submittedName>
</protein>
<evidence type="ECO:0000256" key="1">
    <source>
        <dbReference type="SAM" id="Phobius"/>
    </source>
</evidence>
<dbReference type="Pfam" id="PF00059">
    <property type="entry name" value="Lectin_C"/>
    <property type="match status" value="1"/>
</dbReference>
<comment type="caution">
    <text evidence="3">The sequence shown here is derived from an EMBL/GenBank/DDBJ whole genome shotgun (WGS) entry which is preliminary data.</text>
</comment>
<feature type="transmembrane region" description="Helical" evidence="1">
    <location>
        <begin position="517"/>
        <end position="540"/>
    </location>
</feature>
<evidence type="ECO:0000313" key="4">
    <source>
        <dbReference type="Proteomes" id="UP000440578"/>
    </source>
</evidence>
<reference evidence="3 4" key="1">
    <citation type="submission" date="2019-07" db="EMBL/GenBank/DDBJ databases">
        <title>Draft genome assembly of a fouling barnacle, Amphibalanus amphitrite (Darwin, 1854): The first reference genome for Thecostraca.</title>
        <authorList>
            <person name="Kim W."/>
        </authorList>
    </citation>
    <scope>NUCLEOTIDE SEQUENCE [LARGE SCALE GENOMIC DNA]</scope>
    <source>
        <strain evidence="3">SNU_AA5</strain>
        <tissue evidence="3">Soma without cirri and trophi</tissue>
    </source>
</reference>
<dbReference type="Proteomes" id="UP000440578">
    <property type="component" value="Unassembled WGS sequence"/>
</dbReference>
<dbReference type="Gene3D" id="3.10.100.10">
    <property type="entry name" value="Mannose-Binding Protein A, subunit A"/>
    <property type="match status" value="1"/>
</dbReference>
<dbReference type="AlphaFoldDB" id="A0A6A4VLN2"/>
<dbReference type="InterPro" id="IPR050111">
    <property type="entry name" value="C-type_lectin/snaclec_domain"/>
</dbReference>
<feature type="domain" description="C-type lectin" evidence="2">
    <location>
        <begin position="583"/>
        <end position="691"/>
    </location>
</feature>
<proteinExistence type="predicted"/>
<dbReference type="EMBL" id="VIIS01001714">
    <property type="protein sequence ID" value="KAF0293939.1"/>
    <property type="molecule type" value="Genomic_DNA"/>
</dbReference>
<evidence type="ECO:0000313" key="3">
    <source>
        <dbReference type="EMBL" id="KAF0293939.1"/>
    </source>
</evidence>
<dbReference type="SUPFAM" id="SSF53850">
    <property type="entry name" value="Periplasmic binding protein-like II"/>
    <property type="match status" value="1"/>
</dbReference>